<evidence type="ECO:0000313" key="3">
    <source>
        <dbReference type="Proteomes" id="UP000055590"/>
    </source>
</evidence>
<keyword evidence="3" id="KW-1185">Reference proteome</keyword>
<dbReference type="GO" id="GO:0016787">
    <property type="term" value="F:hydrolase activity"/>
    <property type="evidence" value="ECO:0007669"/>
    <property type="project" value="UniProtKB-KW"/>
</dbReference>
<dbReference type="EMBL" id="CP012332">
    <property type="protein sequence ID" value="AKU90231.1"/>
    <property type="molecule type" value="Genomic_DNA"/>
</dbReference>
<dbReference type="PRINTS" id="PR00111">
    <property type="entry name" value="ABHYDROLASE"/>
</dbReference>
<keyword evidence="2" id="KW-0378">Hydrolase</keyword>
<sequence length="288" mass="31928">MIRCDESRVEANGLAHHVITWEPEGASPEATVLCGHGFLDVGYSFRQVAERLAANGHRVVAFDWRGHGETQWVGAGGYYHFLDYVSDLADLVEILAAGRLHLVGHSMGGTAAALFAGSFPERVEKLVLLEGLGPEEASPAPGPERAAKWVEAVRKIRAKPQRMMSTLEEALTRMRVQNPELSDELGLELARHSTRAVAGGYVWSFDPIHRTRGPYPFRTETFLEYLRAIRAPTLLVDGETGHRARDHQRRRDALPHAKLVELPRVGHMMHWFAPDAVAGAIHGFLTEP</sequence>
<dbReference type="Pfam" id="PF00561">
    <property type="entry name" value="Abhydrolase_1"/>
    <property type="match status" value="1"/>
</dbReference>
<organism evidence="2 3">
    <name type="scientific">Vulgatibacter incomptus</name>
    <dbReference type="NCBI Taxonomy" id="1391653"/>
    <lineage>
        <taxon>Bacteria</taxon>
        <taxon>Pseudomonadati</taxon>
        <taxon>Myxococcota</taxon>
        <taxon>Myxococcia</taxon>
        <taxon>Myxococcales</taxon>
        <taxon>Cystobacterineae</taxon>
        <taxon>Vulgatibacteraceae</taxon>
        <taxon>Vulgatibacter</taxon>
    </lineage>
</organism>
<dbReference type="RefSeq" id="WP_050724707.1">
    <property type="nucleotide sequence ID" value="NZ_CP012332.1"/>
</dbReference>
<dbReference type="InterPro" id="IPR050266">
    <property type="entry name" value="AB_hydrolase_sf"/>
</dbReference>
<reference evidence="2 3" key="1">
    <citation type="submission" date="2015-08" db="EMBL/GenBank/DDBJ databases">
        <authorList>
            <person name="Babu N.S."/>
            <person name="Beckwith C.J."/>
            <person name="Beseler K.G."/>
            <person name="Brison A."/>
            <person name="Carone J.V."/>
            <person name="Caskin T.P."/>
            <person name="Diamond M."/>
            <person name="Durham M.E."/>
            <person name="Foxe J.M."/>
            <person name="Go M."/>
            <person name="Henderson B.A."/>
            <person name="Jones I.B."/>
            <person name="McGettigan J.A."/>
            <person name="Micheletti S.J."/>
            <person name="Nasrallah M.E."/>
            <person name="Ortiz D."/>
            <person name="Piller C.R."/>
            <person name="Privatt S.R."/>
            <person name="Schneider S.L."/>
            <person name="Sharp S."/>
            <person name="Smith T.C."/>
            <person name="Stanton J.D."/>
            <person name="Ullery H.E."/>
            <person name="Wilson R.J."/>
            <person name="Serrano M.G."/>
            <person name="Buck G."/>
            <person name="Lee V."/>
            <person name="Wang Y."/>
            <person name="Carvalho R."/>
            <person name="Voegtly L."/>
            <person name="Shi R."/>
            <person name="Duckworth R."/>
            <person name="Johnson A."/>
            <person name="Loviza R."/>
            <person name="Walstead R."/>
            <person name="Shah Z."/>
            <person name="Kiflezghi M."/>
            <person name="Wade K."/>
            <person name="Ball S.L."/>
            <person name="Bradley K.W."/>
            <person name="Asai D.J."/>
            <person name="Bowman C.A."/>
            <person name="Russell D.A."/>
            <person name="Pope W.H."/>
            <person name="Jacobs-Sera D."/>
            <person name="Hendrix R.W."/>
            <person name="Hatfull G.F."/>
        </authorList>
    </citation>
    <scope>NUCLEOTIDE SEQUENCE [LARGE SCALE GENOMIC DNA]</scope>
    <source>
        <strain evidence="2 3">DSM 27710</strain>
    </source>
</reference>
<dbReference type="Proteomes" id="UP000055590">
    <property type="component" value="Chromosome"/>
</dbReference>
<dbReference type="OrthoDB" id="9804723at2"/>
<feature type="domain" description="AB hydrolase-1" evidence="1">
    <location>
        <begin position="31"/>
        <end position="274"/>
    </location>
</feature>
<dbReference type="InterPro" id="IPR000073">
    <property type="entry name" value="AB_hydrolase_1"/>
</dbReference>
<gene>
    <name evidence="2" type="ORF">AKJ08_0618</name>
</gene>
<name>A0A0K1P9Z1_9BACT</name>
<proteinExistence type="predicted"/>
<dbReference type="AlphaFoldDB" id="A0A0K1P9Z1"/>
<dbReference type="GO" id="GO:0016020">
    <property type="term" value="C:membrane"/>
    <property type="evidence" value="ECO:0007669"/>
    <property type="project" value="TreeGrafter"/>
</dbReference>
<dbReference type="PANTHER" id="PTHR43798">
    <property type="entry name" value="MONOACYLGLYCEROL LIPASE"/>
    <property type="match status" value="1"/>
</dbReference>
<evidence type="ECO:0000259" key="1">
    <source>
        <dbReference type="Pfam" id="PF00561"/>
    </source>
</evidence>
<dbReference type="InterPro" id="IPR000639">
    <property type="entry name" value="Epox_hydrolase-like"/>
</dbReference>
<dbReference type="KEGG" id="vin:AKJ08_0618"/>
<dbReference type="STRING" id="1391653.AKJ08_0618"/>
<protein>
    <submittedName>
        <fullName evidence="2">Alpha/beta hydrolase fold protein</fullName>
    </submittedName>
</protein>
<dbReference type="SUPFAM" id="SSF53474">
    <property type="entry name" value="alpha/beta-Hydrolases"/>
    <property type="match status" value="1"/>
</dbReference>
<accession>A0A0K1P9Z1</accession>
<evidence type="ECO:0000313" key="2">
    <source>
        <dbReference type="EMBL" id="AKU90231.1"/>
    </source>
</evidence>
<dbReference type="PANTHER" id="PTHR43798:SF33">
    <property type="entry name" value="HYDROLASE, PUTATIVE (AFU_ORTHOLOGUE AFUA_2G14860)-RELATED"/>
    <property type="match status" value="1"/>
</dbReference>
<dbReference type="InterPro" id="IPR029058">
    <property type="entry name" value="AB_hydrolase_fold"/>
</dbReference>
<dbReference type="PRINTS" id="PR00412">
    <property type="entry name" value="EPOXHYDRLASE"/>
</dbReference>
<dbReference type="Gene3D" id="3.40.50.1820">
    <property type="entry name" value="alpha/beta hydrolase"/>
    <property type="match status" value="1"/>
</dbReference>